<sequence length="77" mass="8079">MPAQDPSDEATSFGPLISAAQRDKVLGYIEDAKANGAKIATGGGKWDQSNGFYVTPTVITDVKPDMKCVTEEVSTAS</sequence>
<keyword evidence="2" id="KW-1185">Reference proteome</keyword>
<name>A0ACC2XAA7_9TREE</name>
<reference evidence="1" key="1">
    <citation type="submission" date="2023-04" db="EMBL/GenBank/DDBJ databases">
        <title>Draft Genome sequencing of Naganishia species isolated from polar environments using Oxford Nanopore Technology.</title>
        <authorList>
            <person name="Leo P."/>
            <person name="Venkateswaran K."/>
        </authorList>
    </citation>
    <scope>NUCLEOTIDE SEQUENCE</scope>
    <source>
        <strain evidence="1">MNA-CCFEE 5425</strain>
    </source>
</reference>
<accession>A0ACC2XAA7</accession>
<evidence type="ECO:0000313" key="1">
    <source>
        <dbReference type="EMBL" id="KAJ9120955.1"/>
    </source>
</evidence>
<dbReference type="Proteomes" id="UP001243375">
    <property type="component" value="Unassembled WGS sequence"/>
</dbReference>
<comment type="caution">
    <text evidence="1">The sequence shown here is derived from an EMBL/GenBank/DDBJ whole genome shotgun (WGS) entry which is preliminary data.</text>
</comment>
<dbReference type="EMBL" id="JASBWU010000006">
    <property type="protein sequence ID" value="KAJ9120955.1"/>
    <property type="molecule type" value="Genomic_DNA"/>
</dbReference>
<organism evidence="1 2">
    <name type="scientific">Naganishia vaughanmartiniae</name>
    <dbReference type="NCBI Taxonomy" id="1424756"/>
    <lineage>
        <taxon>Eukaryota</taxon>
        <taxon>Fungi</taxon>
        <taxon>Dikarya</taxon>
        <taxon>Basidiomycota</taxon>
        <taxon>Agaricomycotina</taxon>
        <taxon>Tremellomycetes</taxon>
        <taxon>Filobasidiales</taxon>
        <taxon>Filobasidiaceae</taxon>
        <taxon>Naganishia</taxon>
    </lineage>
</organism>
<proteinExistence type="predicted"/>
<protein>
    <submittedName>
        <fullName evidence="1">Uncharacterized protein</fullName>
    </submittedName>
</protein>
<evidence type="ECO:0000313" key="2">
    <source>
        <dbReference type="Proteomes" id="UP001243375"/>
    </source>
</evidence>
<gene>
    <name evidence="1" type="ORF">QFC22_002891</name>
</gene>